<dbReference type="Pfam" id="PF10469">
    <property type="entry name" value="AKAP7_NLS"/>
    <property type="match status" value="1"/>
</dbReference>
<feature type="region of interest" description="Disordered" evidence="1">
    <location>
        <begin position="334"/>
        <end position="394"/>
    </location>
</feature>
<keyword evidence="3" id="KW-1185">Reference proteome</keyword>
<proteinExistence type="predicted"/>
<accession>A0ABM1DRJ9</accession>
<reference evidence="4" key="1">
    <citation type="submission" date="2025-08" db="UniProtKB">
        <authorList>
            <consortium name="RefSeq"/>
        </authorList>
    </citation>
    <scope>IDENTIFICATION</scope>
</reference>
<dbReference type="PANTHER" id="PTHR15934">
    <property type="entry name" value="RNA 2',3'-CYCLIC PHOSPHODIESTERASE"/>
    <property type="match status" value="1"/>
</dbReference>
<evidence type="ECO:0000313" key="3">
    <source>
        <dbReference type="Proteomes" id="UP000695022"/>
    </source>
</evidence>
<feature type="compositionally biased region" description="Basic and acidic residues" evidence="1">
    <location>
        <begin position="350"/>
        <end position="372"/>
    </location>
</feature>
<dbReference type="Proteomes" id="UP000695022">
    <property type="component" value="Unplaced"/>
</dbReference>
<dbReference type="RefSeq" id="XP_014662570.1">
    <property type="nucleotide sequence ID" value="XM_014807084.1"/>
</dbReference>
<dbReference type="InterPro" id="IPR052641">
    <property type="entry name" value="AKAP7_isoform_gamma"/>
</dbReference>
<dbReference type="Gene3D" id="3.90.1140.10">
    <property type="entry name" value="Cyclic phosphodiesterase"/>
    <property type="match status" value="1"/>
</dbReference>
<dbReference type="GeneID" id="106805482"/>
<evidence type="ECO:0000259" key="2">
    <source>
        <dbReference type="Pfam" id="PF10469"/>
    </source>
</evidence>
<feature type="region of interest" description="Disordered" evidence="1">
    <location>
        <begin position="172"/>
        <end position="198"/>
    </location>
</feature>
<dbReference type="PANTHER" id="PTHR15934:SF2">
    <property type="entry name" value="A-KINASE ANCHOR PROTEIN 7-LIKE PHOSPHOESTERASE DOMAIN-CONTAINING PROTEIN"/>
    <property type="match status" value="1"/>
</dbReference>
<dbReference type="InterPro" id="IPR019510">
    <property type="entry name" value="AKAP7-like_phosphoesterase"/>
</dbReference>
<organism evidence="3 4">
    <name type="scientific">Priapulus caudatus</name>
    <name type="common">Priapulid worm</name>
    <dbReference type="NCBI Taxonomy" id="37621"/>
    <lineage>
        <taxon>Eukaryota</taxon>
        <taxon>Metazoa</taxon>
        <taxon>Ecdysozoa</taxon>
        <taxon>Scalidophora</taxon>
        <taxon>Priapulida</taxon>
        <taxon>Priapulimorpha</taxon>
        <taxon>Priapulimorphida</taxon>
        <taxon>Priapulidae</taxon>
        <taxon>Priapulus</taxon>
    </lineage>
</organism>
<gene>
    <name evidence="4" type="primary">LOC106805482</name>
</gene>
<name>A0ABM1DRJ9_PRICU</name>
<evidence type="ECO:0000313" key="4">
    <source>
        <dbReference type="RefSeq" id="XP_014662570.1"/>
    </source>
</evidence>
<dbReference type="InterPro" id="IPR009097">
    <property type="entry name" value="Cyclic_Pdiesterase"/>
</dbReference>
<evidence type="ECO:0000256" key="1">
    <source>
        <dbReference type="SAM" id="MobiDB-lite"/>
    </source>
</evidence>
<protein>
    <submittedName>
        <fullName evidence="4">Uncharacterized protein LOC106805482</fullName>
    </submittedName>
</protein>
<dbReference type="SUPFAM" id="SSF55144">
    <property type="entry name" value="LigT-like"/>
    <property type="match status" value="1"/>
</dbReference>
<feature type="domain" description="A-kinase anchor protein 7-like phosphoesterase" evidence="2">
    <location>
        <begin position="424"/>
        <end position="617"/>
    </location>
</feature>
<sequence length="634" mass="69287">MCVISYVMGRTLMPRTSLLTVKRIFLYLVPFISACKTSGRTSESSDIRTGMQRYQPSSRLAIKFPPSPETEQTAPHIKPMGEAELVKEFTIAQSVDRVPAFVSSSLAPCSSRIIYGAPPVAALSHLRILSEAASTLSSTTVCPADNTKQDESLMQNINVESDVHCDGVARLDQSKSSSEAGSMRETLTPEPTTSRHKAKLECRPGVSSLAALCHGAMQIRGCDEASALPTTTHAQQSARGQQQLAASANEPVEQICYLFNDRRASSSDRAAADNDDDESTLVLGMADVMPFNVVAIEEEVAAADYDTGDAAAADYEMVAPLDVIDVAEGNVSRTDHTYMTPSTPHPPLPAREDGENDGREETSRRDEMRFGDTIEEEEMRSESDATKSRSGHCATAGLTAGVEKKTVGDKKKMKLSREEKIAKPNYFVAIQVSSKEVHDAVKQVQDKLREHDAKLAAACIHPATLHLTMAVMNLAEDDLKRAHTAMESCSSELVSDQSIFPLLLDFHGIGHFGNSVIFAHVKDGDGLTRLSLVAGKVREHLERHGLRTEKKPFAAHLTILKMSKARHLQRSKVDPSYYKEYEEMAFGNQQVESLQLLSMNKPKDTNGYYYCSKEVNLTAPDAEMAVADSDELGN</sequence>